<evidence type="ECO:0000256" key="1">
    <source>
        <dbReference type="ARBA" id="ARBA00022490"/>
    </source>
</evidence>
<dbReference type="Gene3D" id="3.40.1280.10">
    <property type="match status" value="1"/>
</dbReference>
<comment type="catalytic activity">
    <reaction evidence="6">
        <text>pseudouridine(54) in tRNA + S-adenosyl-L-methionine = N(1)-methylpseudouridine(54) in tRNA + S-adenosyl-L-homocysteine + H(+)</text>
        <dbReference type="Rhea" id="RHEA:55292"/>
        <dbReference type="Rhea" id="RHEA-COMP:14140"/>
        <dbReference type="Rhea" id="RHEA-COMP:14141"/>
        <dbReference type="ChEBI" id="CHEBI:15378"/>
        <dbReference type="ChEBI" id="CHEBI:57856"/>
        <dbReference type="ChEBI" id="CHEBI:59789"/>
        <dbReference type="ChEBI" id="CHEBI:65314"/>
        <dbReference type="ChEBI" id="CHEBI:74890"/>
        <dbReference type="EC" id="2.1.1.257"/>
    </reaction>
</comment>
<proteinExistence type="inferred from homology"/>
<evidence type="ECO:0000256" key="5">
    <source>
        <dbReference type="ARBA" id="ARBA00022694"/>
    </source>
</evidence>
<evidence type="ECO:0000256" key="2">
    <source>
        <dbReference type="ARBA" id="ARBA00022603"/>
    </source>
</evidence>
<keyword evidence="1 6" id="KW-0963">Cytoplasm</keyword>
<evidence type="ECO:0000256" key="6">
    <source>
        <dbReference type="HAMAP-Rule" id="MF_00587"/>
    </source>
</evidence>
<keyword evidence="2 6" id="KW-0489">Methyltransferase</keyword>
<comment type="function">
    <text evidence="6">Specifically catalyzes the N1-methylation of pseudouridine at position 54 (Psi54) in tRNAs.</text>
</comment>
<dbReference type="NCBIfam" id="NF002560">
    <property type="entry name" value="PRK02135.1"/>
    <property type="match status" value="1"/>
</dbReference>
<dbReference type="HAMAP" id="MF_00587">
    <property type="entry name" value="tRNA_methyltr_TrmY"/>
    <property type="match status" value="1"/>
</dbReference>
<protein>
    <recommendedName>
        <fullName evidence="6">tRNA (pseudouridine(54)-N(1))-methyltransferase</fullName>
        <ecNumber evidence="6">2.1.1.257</ecNumber>
    </recommendedName>
</protein>
<dbReference type="CDD" id="cd18087">
    <property type="entry name" value="TrmY-like"/>
    <property type="match status" value="1"/>
</dbReference>
<feature type="binding site" evidence="6">
    <location>
        <position position="134"/>
    </location>
    <ligand>
        <name>S-adenosyl-L-methionine</name>
        <dbReference type="ChEBI" id="CHEBI:59789"/>
    </ligand>
</feature>
<dbReference type="GO" id="GO:0005737">
    <property type="term" value="C:cytoplasm"/>
    <property type="evidence" value="ECO:0007669"/>
    <property type="project" value="UniProtKB-SubCell"/>
</dbReference>
<dbReference type="GO" id="GO:0030488">
    <property type="term" value="P:tRNA methylation"/>
    <property type="evidence" value="ECO:0007669"/>
    <property type="project" value="UniProtKB-UniRule"/>
</dbReference>
<evidence type="ECO:0000256" key="3">
    <source>
        <dbReference type="ARBA" id="ARBA00022679"/>
    </source>
</evidence>
<keyword evidence="8" id="KW-1185">Reference proteome</keyword>
<dbReference type="InterPro" id="IPR029028">
    <property type="entry name" value="Alpha/beta_knot_MTases"/>
</dbReference>
<reference evidence="7 8" key="1">
    <citation type="submission" date="2016-03" db="EMBL/GenBank/DDBJ databases">
        <title>Complete genome sequence of Thermococcus profundus strain DT5432.</title>
        <authorList>
            <person name="Oger P.M."/>
        </authorList>
    </citation>
    <scope>NUCLEOTIDE SEQUENCE [LARGE SCALE GENOMIC DNA]</scope>
    <source>
        <strain evidence="7 8">DT 5432</strain>
    </source>
</reference>
<dbReference type="OrthoDB" id="27492at2157"/>
<comment type="similarity">
    <text evidence="6">Belongs to the methyltransferase superfamily. TrmY family.</text>
</comment>
<dbReference type="GeneID" id="33319622"/>
<dbReference type="SUPFAM" id="SSF75217">
    <property type="entry name" value="alpha/beta knot"/>
    <property type="match status" value="1"/>
</dbReference>
<dbReference type="AlphaFoldDB" id="A0A2Z2MF56"/>
<dbReference type="PANTHER" id="PTHR40703">
    <property type="entry name" value="TRNA (PSEUDOURIDINE(54)-N(1))-METHYLTRANSFERASE"/>
    <property type="match status" value="1"/>
</dbReference>
<comment type="subunit">
    <text evidence="6">Homodimer.</text>
</comment>
<dbReference type="PANTHER" id="PTHR40703:SF1">
    <property type="entry name" value="TRNA (PSEUDOURIDINE(54)-N(1))-METHYLTRANSFERASE"/>
    <property type="match status" value="1"/>
</dbReference>
<dbReference type="Pfam" id="PF04013">
    <property type="entry name" value="Methyltrn_RNA_2"/>
    <property type="match status" value="1"/>
</dbReference>
<evidence type="ECO:0000256" key="4">
    <source>
        <dbReference type="ARBA" id="ARBA00022691"/>
    </source>
</evidence>
<name>A0A2Z2MF56_THEPR</name>
<dbReference type="GO" id="GO:0008757">
    <property type="term" value="F:S-adenosylmethionine-dependent methyltransferase activity"/>
    <property type="evidence" value="ECO:0007669"/>
    <property type="project" value="UniProtKB-UniRule"/>
</dbReference>
<feature type="binding site" evidence="6">
    <location>
        <position position="155"/>
    </location>
    <ligand>
        <name>S-adenosyl-L-methionine</name>
        <dbReference type="ChEBI" id="CHEBI:59789"/>
    </ligand>
</feature>
<dbReference type="InterPro" id="IPR007158">
    <property type="entry name" value="TrmY"/>
</dbReference>
<evidence type="ECO:0000313" key="7">
    <source>
        <dbReference type="EMBL" id="ASJ02544.1"/>
    </source>
</evidence>
<dbReference type="Proteomes" id="UP000250179">
    <property type="component" value="Chromosome"/>
</dbReference>
<dbReference type="RefSeq" id="WP_088857805.1">
    <property type="nucleotide sequence ID" value="NZ_CP014862.1"/>
</dbReference>
<dbReference type="KEGG" id="tprf:A3L09_04375"/>
<keyword evidence="3 6" id="KW-0808">Transferase</keyword>
<sequence>MRTFIIKANTTVTSPDFSLKDLPGTGGRIDLLCRFLNSAFLLSHGIRKDVRVFMTLYGKPNPPKTVHFEGPRLKVRLNPDERSTALILKRALKAGKDLRDPLKELEVFPGVYVSNMTFEDVIRRVMKDSSLYYLVEDGKPITEVRFPQNPAFILGDHIGLSKDDERFLEGIVEKVRVGRKSYLASHVVAFVNIWLDGIGHRNEKG</sequence>
<comment type="caution">
    <text evidence="6">Lacks conserved residue(s) required for the propagation of feature annotation.</text>
</comment>
<dbReference type="EC" id="2.1.1.257" evidence="6"/>
<dbReference type="GO" id="GO:0008175">
    <property type="term" value="F:tRNA methyltransferase activity"/>
    <property type="evidence" value="ECO:0007669"/>
    <property type="project" value="UniProtKB-UniRule"/>
</dbReference>
<evidence type="ECO:0000313" key="8">
    <source>
        <dbReference type="Proteomes" id="UP000250179"/>
    </source>
</evidence>
<keyword evidence="5 6" id="KW-0819">tRNA processing</keyword>
<gene>
    <name evidence="6" type="primary">trmY</name>
    <name evidence="7" type="ORF">A3L09_04375</name>
</gene>
<comment type="subcellular location">
    <subcellularLocation>
        <location evidence="6">Cytoplasm</location>
    </subcellularLocation>
</comment>
<accession>A0A2Z2MF56</accession>
<organism evidence="7 8">
    <name type="scientific">Thermococcus profundus</name>
    <dbReference type="NCBI Taxonomy" id="49899"/>
    <lineage>
        <taxon>Archaea</taxon>
        <taxon>Methanobacteriati</taxon>
        <taxon>Methanobacteriota</taxon>
        <taxon>Thermococci</taxon>
        <taxon>Thermococcales</taxon>
        <taxon>Thermococcaceae</taxon>
        <taxon>Thermococcus</taxon>
    </lineage>
</organism>
<keyword evidence="4 6" id="KW-0949">S-adenosyl-L-methionine</keyword>
<dbReference type="InterPro" id="IPR029026">
    <property type="entry name" value="tRNA_m1G_MTases_N"/>
</dbReference>
<dbReference type="EMBL" id="CP014862">
    <property type="protein sequence ID" value="ASJ02544.1"/>
    <property type="molecule type" value="Genomic_DNA"/>
</dbReference>